<dbReference type="InterPro" id="IPR041921">
    <property type="entry name" value="NuoE_N"/>
</dbReference>
<dbReference type="InterPro" id="IPR019554">
    <property type="entry name" value="Soluble_ligand-bd"/>
</dbReference>
<dbReference type="FunFam" id="3.40.50.11540:FF:000001">
    <property type="entry name" value="NADH dehydrogenase [ubiquinone] flavoprotein 1, mitochondrial"/>
    <property type="match status" value="1"/>
</dbReference>
<dbReference type="SUPFAM" id="SSF52833">
    <property type="entry name" value="Thioredoxin-like"/>
    <property type="match status" value="1"/>
</dbReference>
<keyword evidence="3" id="KW-0479">Metal-binding</keyword>
<dbReference type="GO" id="GO:0051539">
    <property type="term" value="F:4 iron, 4 sulfur cluster binding"/>
    <property type="evidence" value="ECO:0007669"/>
    <property type="project" value="UniProtKB-KW"/>
</dbReference>
<dbReference type="Gene3D" id="3.10.20.600">
    <property type="match status" value="1"/>
</dbReference>
<sequence>MYSDSQLIAMAEQQPAPFLWLLDQFHRRDARLTPDALRAIASGLRMPLADVYGTATFYHHLTLGNGDRTTPRVCTGPVCRLRGSEQWLADCPQAHPMACAGRCDIPVPVLQGDSTHRLTGSSLEPAAKGPLPVPNPGGLPECIFEHIRQPCQATHDGYVSRDGFQALEEALNTGPDRLLQTLDDSGLAGRGGAGFPTGRKWRSVREAPGTPKTIVCNADEGEPGCFKDRAILEYDPYAVWEGMILSAFATGAKLGFIYLRYEYPELQTQLEETLAACRTAGLLGPANKIGSDFDIHIRRGAGAYVCGEEGSLLNSLEGKHPFPRNRPPFPVTHGYLQKPTVVNNVETLAAVPHILRHGGEWYRDLGRGDLSGTKVISVSGDVQRPGNYEVPFGFPLSELLYEWAGGPPSGSNFQAASMAGLSGGFLSASDFDITLDEPSLRSRNSMLGAAGIIVYDDTRDMVDETRVAIEFFAEESCGKCFPCRIGSRRLRERLDAVGPDTDRGEWLDEVNDLGLVMRNLSACGLGVAASFVSDSLVRNFPDQLEQRFEAPE</sequence>
<evidence type="ECO:0000256" key="5">
    <source>
        <dbReference type="ARBA" id="ARBA00023014"/>
    </source>
</evidence>
<comment type="caution">
    <text evidence="7">The sequence shown here is derived from an EMBL/GenBank/DDBJ whole genome shotgun (WGS) entry which is preliminary data.</text>
</comment>
<dbReference type="InterPro" id="IPR011538">
    <property type="entry name" value="Nuo51_FMN-bd"/>
</dbReference>
<accession>A0A6B1DVF7</accession>
<comment type="similarity">
    <text evidence="1">Belongs to the complex I 51 kDa subunit family.</text>
</comment>
<gene>
    <name evidence="7" type="ORF">F4Y08_13350</name>
</gene>
<dbReference type="SMART" id="SM00928">
    <property type="entry name" value="NADH_4Fe-4S"/>
    <property type="match status" value="1"/>
</dbReference>
<dbReference type="PROSITE" id="PS00645">
    <property type="entry name" value="COMPLEX1_51K_2"/>
    <property type="match status" value="1"/>
</dbReference>
<dbReference type="InterPro" id="IPR001949">
    <property type="entry name" value="NADH-UbQ_OxRdtase_51kDa_CS"/>
</dbReference>
<dbReference type="AlphaFoldDB" id="A0A6B1DVF7"/>
<dbReference type="Gene3D" id="3.40.50.11540">
    <property type="entry name" value="NADH-ubiquinone oxidoreductase 51kDa subunit"/>
    <property type="match status" value="1"/>
</dbReference>
<dbReference type="Pfam" id="PF01257">
    <property type="entry name" value="2Fe-2S_thioredx"/>
    <property type="match status" value="1"/>
</dbReference>
<reference evidence="7" key="1">
    <citation type="submission" date="2019-09" db="EMBL/GenBank/DDBJ databases">
        <title>Characterisation of the sponge microbiome using genome-centric metagenomics.</title>
        <authorList>
            <person name="Engelberts J.P."/>
            <person name="Robbins S.J."/>
            <person name="De Goeij J.M."/>
            <person name="Aranda M."/>
            <person name="Bell S.C."/>
            <person name="Webster N.S."/>
        </authorList>
    </citation>
    <scope>NUCLEOTIDE SEQUENCE</scope>
    <source>
        <strain evidence="7">SB0662_bin_9</strain>
    </source>
</reference>
<evidence type="ECO:0000256" key="4">
    <source>
        <dbReference type="ARBA" id="ARBA00023004"/>
    </source>
</evidence>
<dbReference type="Pfam" id="PF10589">
    <property type="entry name" value="NADH_4Fe-4S"/>
    <property type="match status" value="1"/>
</dbReference>
<proteinExistence type="inferred from homology"/>
<dbReference type="SUPFAM" id="SSF140490">
    <property type="entry name" value="Nqo1C-terminal domain-like"/>
    <property type="match status" value="1"/>
</dbReference>
<dbReference type="GO" id="GO:0008137">
    <property type="term" value="F:NADH dehydrogenase (ubiquinone) activity"/>
    <property type="evidence" value="ECO:0007669"/>
    <property type="project" value="InterPro"/>
</dbReference>
<dbReference type="EMBL" id="VXPY01000094">
    <property type="protein sequence ID" value="MYD91301.1"/>
    <property type="molecule type" value="Genomic_DNA"/>
</dbReference>
<dbReference type="PANTHER" id="PTHR43578">
    <property type="entry name" value="NADH-QUINONE OXIDOREDUCTASE SUBUNIT F"/>
    <property type="match status" value="1"/>
</dbReference>
<evidence type="ECO:0000259" key="6">
    <source>
        <dbReference type="SMART" id="SM00928"/>
    </source>
</evidence>
<dbReference type="GO" id="GO:0010181">
    <property type="term" value="F:FMN binding"/>
    <property type="evidence" value="ECO:0007669"/>
    <property type="project" value="InterPro"/>
</dbReference>
<dbReference type="InterPro" id="IPR019575">
    <property type="entry name" value="Nuop51_4Fe4S-bd"/>
</dbReference>
<dbReference type="PANTHER" id="PTHR43578:SF3">
    <property type="entry name" value="NADH-QUINONE OXIDOREDUCTASE SUBUNIT F"/>
    <property type="match status" value="1"/>
</dbReference>
<feature type="domain" description="NADH-ubiquinone oxidoreductase 51kDa subunit iron-sulphur binding" evidence="6">
    <location>
        <begin position="462"/>
        <end position="509"/>
    </location>
</feature>
<dbReference type="Gene3D" id="1.20.1440.230">
    <property type="entry name" value="NADH-ubiquinone oxidoreductase 51kDa subunit, iron-sulphur binding domain"/>
    <property type="match status" value="1"/>
</dbReference>
<keyword evidence="2" id="KW-0004">4Fe-4S</keyword>
<organism evidence="7">
    <name type="scientific">Caldilineaceae bacterium SB0662_bin_9</name>
    <dbReference type="NCBI Taxonomy" id="2605258"/>
    <lineage>
        <taxon>Bacteria</taxon>
        <taxon>Bacillati</taxon>
        <taxon>Chloroflexota</taxon>
        <taxon>Caldilineae</taxon>
        <taxon>Caldilineales</taxon>
        <taxon>Caldilineaceae</taxon>
    </lineage>
</organism>
<evidence type="ECO:0000256" key="3">
    <source>
        <dbReference type="ARBA" id="ARBA00022723"/>
    </source>
</evidence>
<dbReference type="InterPro" id="IPR036249">
    <property type="entry name" value="Thioredoxin-like_sf"/>
</dbReference>
<dbReference type="Pfam" id="PF10531">
    <property type="entry name" value="SLBB"/>
    <property type="match status" value="1"/>
</dbReference>
<dbReference type="SUPFAM" id="SSF142984">
    <property type="entry name" value="Nqo1 middle domain-like"/>
    <property type="match status" value="1"/>
</dbReference>
<keyword evidence="5" id="KW-0411">Iron-sulfur</keyword>
<evidence type="ECO:0000256" key="2">
    <source>
        <dbReference type="ARBA" id="ARBA00022485"/>
    </source>
</evidence>
<protein>
    <recommendedName>
        <fullName evidence="6">NADH-ubiquinone oxidoreductase 51kDa subunit iron-sulphur binding domain-containing protein</fullName>
    </recommendedName>
</protein>
<dbReference type="InterPro" id="IPR037225">
    <property type="entry name" value="Nuo51_FMN-bd_sf"/>
</dbReference>
<dbReference type="Pfam" id="PF01512">
    <property type="entry name" value="Complex1_51K"/>
    <property type="match status" value="1"/>
</dbReference>
<dbReference type="SUPFAM" id="SSF142019">
    <property type="entry name" value="Nqo1 FMN-binding domain-like"/>
    <property type="match status" value="1"/>
</dbReference>
<dbReference type="InterPro" id="IPR037207">
    <property type="entry name" value="Nuop51_4Fe4S-bd_sf"/>
</dbReference>
<dbReference type="GO" id="GO:0046872">
    <property type="term" value="F:metal ion binding"/>
    <property type="evidence" value="ECO:0007669"/>
    <property type="project" value="UniProtKB-KW"/>
</dbReference>
<dbReference type="Gene3D" id="1.10.10.1590">
    <property type="entry name" value="NADH-quinone oxidoreductase subunit E"/>
    <property type="match status" value="1"/>
</dbReference>
<keyword evidence="4" id="KW-0408">Iron</keyword>
<name>A0A6B1DVF7_9CHLR</name>
<evidence type="ECO:0000256" key="1">
    <source>
        <dbReference type="ARBA" id="ARBA00007523"/>
    </source>
</evidence>
<evidence type="ECO:0000313" key="7">
    <source>
        <dbReference type="EMBL" id="MYD91301.1"/>
    </source>
</evidence>